<organism evidence="2 3">
    <name type="scientific">Nonomuraea insulae</name>
    <dbReference type="NCBI Taxonomy" id="1616787"/>
    <lineage>
        <taxon>Bacteria</taxon>
        <taxon>Bacillati</taxon>
        <taxon>Actinomycetota</taxon>
        <taxon>Actinomycetes</taxon>
        <taxon>Streptosporangiales</taxon>
        <taxon>Streptosporangiaceae</taxon>
        <taxon>Nonomuraea</taxon>
    </lineage>
</organism>
<keyword evidence="3" id="KW-1185">Reference proteome</keyword>
<proteinExistence type="predicted"/>
<evidence type="ECO:0000313" key="3">
    <source>
        <dbReference type="Proteomes" id="UP001596058"/>
    </source>
</evidence>
<evidence type="ECO:0008006" key="4">
    <source>
        <dbReference type="Google" id="ProtNLM"/>
    </source>
</evidence>
<comment type="caution">
    <text evidence="2">The sequence shown here is derived from an EMBL/GenBank/DDBJ whole genome shotgun (WGS) entry which is preliminary data.</text>
</comment>
<dbReference type="RefSeq" id="WP_379511921.1">
    <property type="nucleotide sequence ID" value="NZ_JBHSPA010000003.1"/>
</dbReference>
<feature type="signal peptide" evidence="1">
    <location>
        <begin position="1"/>
        <end position="22"/>
    </location>
</feature>
<feature type="chain" id="PRO_5047186196" description="Secreted protein" evidence="1">
    <location>
        <begin position="23"/>
        <end position="124"/>
    </location>
</feature>
<name>A0ABW1C9I5_9ACTN</name>
<sequence length="124" mass="12683">MIVAAGVITMLALLGGAASEEAAPPPEQAASAPNALKTFPWTRGVDPSLPHTLVVGVDIEPGTYTTKGSDRSPNSCSWYRLSELSGEAGSVIDSGTTVGPVTVTILPTDKGFVTEACKEWVGPG</sequence>
<protein>
    <recommendedName>
        <fullName evidence="4">Secreted protein</fullName>
    </recommendedName>
</protein>
<reference evidence="3" key="1">
    <citation type="journal article" date="2019" name="Int. J. Syst. Evol. Microbiol.">
        <title>The Global Catalogue of Microorganisms (GCM) 10K type strain sequencing project: providing services to taxonomists for standard genome sequencing and annotation.</title>
        <authorList>
            <consortium name="The Broad Institute Genomics Platform"/>
            <consortium name="The Broad Institute Genome Sequencing Center for Infectious Disease"/>
            <person name="Wu L."/>
            <person name="Ma J."/>
        </authorList>
    </citation>
    <scope>NUCLEOTIDE SEQUENCE [LARGE SCALE GENOMIC DNA]</scope>
    <source>
        <strain evidence="3">CCUG 53903</strain>
    </source>
</reference>
<accession>A0ABW1C9I5</accession>
<dbReference type="Proteomes" id="UP001596058">
    <property type="component" value="Unassembled WGS sequence"/>
</dbReference>
<dbReference type="EMBL" id="JBHSPA010000003">
    <property type="protein sequence ID" value="MFC5822365.1"/>
    <property type="molecule type" value="Genomic_DNA"/>
</dbReference>
<keyword evidence="1" id="KW-0732">Signal</keyword>
<evidence type="ECO:0000256" key="1">
    <source>
        <dbReference type="SAM" id="SignalP"/>
    </source>
</evidence>
<gene>
    <name evidence="2" type="ORF">ACFPZ3_00720</name>
</gene>
<evidence type="ECO:0000313" key="2">
    <source>
        <dbReference type="EMBL" id="MFC5822365.1"/>
    </source>
</evidence>